<dbReference type="SUPFAM" id="SSF52540">
    <property type="entry name" value="P-loop containing nucleoside triphosphate hydrolases"/>
    <property type="match status" value="1"/>
</dbReference>
<dbReference type="STRING" id="1798482.A2763_01305"/>
<protein>
    <recommendedName>
        <fullName evidence="3">DNA polymerase III subunit delta</fullName>
    </recommendedName>
</protein>
<comment type="caution">
    <text evidence="1">The sequence shown here is derived from an EMBL/GenBank/DDBJ whole genome shotgun (WGS) entry which is preliminary data.</text>
</comment>
<gene>
    <name evidence="1" type="ORF">A2763_01305</name>
</gene>
<sequence>MAQALVGNTHLIAGTPASMGSLLAVLEAQGIPIHGNPDLYIRTYQRFGIEDAIELRDRAGTRAVRQGARRIFVIATPSMTHEAQNALLKTIEEPPADAMFIFVVPAPETLLQTLRSRAQTLLLDVVAGETLVDAKKFLAAQPQKRLDMLKALLEKDADDRRDLGAIISFLSSLERQCEKRTDGLHATRREGLESVYRARKYIGDKGALVKPLLEQVALLI</sequence>
<dbReference type="AlphaFoldDB" id="A0A1F6CM07"/>
<dbReference type="EMBL" id="MFKV01000015">
    <property type="protein sequence ID" value="OGG50284.1"/>
    <property type="molecule type" value="Genomic_DNA"/>
</dbReference>
<dbReference type="InterPro" id="IPR027417">
    <property type="entry name" value="P-loop_NTPase"/>
</dbReference>
<evidence type="ECO:0000313" key="2">
    <source>
        <dbReference type="Proteomes" id="UP000178370"/>
    </source>
</evidence>
<reference evidence="1 2" key="1">
    <citation type="journal article" date="2016" name="Nat. Commun.">
        <title>Thousands of microbial genomes shed light on interconnected biogeochemical processes in an aquifer system.</title>
        <authorList>
            <person name="Anantharaman K."/>
            <person name="Brown C.T."/>
            <person name="Hug L.A."/>
            <person name="Sharon I."/>
            <person name="Castelle C.J."/>
            <person name="Probst A.J."/>
            <person name="Thomas B.C."/>
            <person name="Singh A."/>
            <person name="Wilkins M.J."/>
            <person name="Karaoz U."/>
            <person name="Brodie E.L."/>
            <person name="Williams K.H."/>
            <person name="Hubbard S.S."/>
            <person name="Banfield J.F."/>
        </authorList>
    </citation>
    <scope>NUCLEOTIDE SEQUENCE [LARGE SCALE GENOMIC DNA]</scope>
</reference>
<accession>A0A1F6CM07</accession>
<dbReference type="Gene3D" id="3.40.50.300">
    <property type="entry name" value="P-loop containing nucleotide triphosphate hydrolases"/>
    <property type="match status" value="1"/>
</dbReference>
<organism evidence="1 2">
    <name type="scientific">Candidatus Kaiserbacteria bacterium RIFCSPHIGHO2_01_FULL_54_36</name>
    <dbReference type="NCBI Taxonomy" id="1798482"/>
    <lineage>
        <taxon>Bacteria</taxon>
        <taxon>Candidatus Kaiseribacteriota</taxon>
    </lineage>
</organism>
<evidence type="ECO:0008006" key="3">
    <source>
        <dbReference type="Google" id="ProtNLM"/>
    </source>
</evidence>
<evidence type="ECO:0000313" key="1">
    <source>
        <dbReference type="EMBL" id="OGG50284.1"/>
    </source>
</evidence>
<name>A0A1F6CM07_9BACT</name>
<proteinExistence type="predicted"/>
<dbReference type="Proteomes" id="UP000178370">
    <property type="component" value="Unassembled WGS sequence"/>
</dbReference>
<dbReference type="Pfam" id="PF13177">
    <property type="entry name" value="DNA_pol3_delta2"/>
    <property type="match status" value="1"/>
</dbReference>